<dbReference type="NCBIfam" id="NF006718">
    <property type="entry name" value="PRK09256.1"/>
    <property type="match status" value="1"/>
</dbReference>
<dbReference type="EMBL" id="NHNI01000002">
    <property type="protein sequence ID" value="OZY84806.1"/>
    <property type="molecule type" value="Genomic_DNA"/>
</dbReference>
<dbReference type="Pfam" id="PF00472">
    <property type="entry name" value="RF-1"/>
    <property type="match status" value="1"/>
</dbReference>
<proteinExistence type="inferred from homology"/>
<organism evidence="4 5">
    <name type="scientific">Cellvibrio mixtus</name>
    <dbReference type="NCBI Taxonomy" id="39650"/>
    <lineage>
        <taxon>Bacteria</taxon>
        <taxon>Pseudomonadati</taxon>
        <taxon>Pseudomonadota</taxon>
        <taxon>Gammaproteobacteria</taxon>
        <taxon>Cellvibrionales</taxon>
        <taxon>Cellvibrionaceae</taxon>
        <taxon>Cellvibrio</taxon>
    </lineage>
</organism>
<dbReference type="Gene3D" id="3.30.160.20">
    <property type="match status" value="1"/>
</dbReference>
<dbReference type="GO" id="GO:0003747">
    <property type="term" value="F:translation release factor activity"/>
    <property type="evidence" value="ECO:0007669"/>
    <property type="project" value="InterPro"/>
</dbReference>
<dbReference type="PANTHER" id="PTHR47814:SF1">
    <property type="entry name" value="PEPTIDYL-TRNA HYDROLASE ARFB"/>
    <property type="match status" value="1"/>
</dbReference>
<protein>
    <submittedName>
        <fullName evidence="4">Aminoacyl-tRNA hydrolase</fullName>
    </submittedName>
</protein>
<sequence>MLRINASNVISPGEIELTAMRAQGAGGQNVNKVSSAIHLRFDIPNSSLSDFCKSRLLALGDKRITNDGVLIIKAQTYRTQEQNRDDALTRLRDIILDAIKIEKPRHATRPTFSSKQRRMDAKTQRGAIKSARQKKITLD</sequence>
<keyword evidence="5" id="KW-1185">Reference proteome</keyword>
<evidence type="ECO:0000259" key="3">
    <source>
        <dbReference type="PROSITE" id="PS00745"/>
    </source>
</evidence>
<feature type="region of interest" description="Disordered" evidence="2">
    <location>
        <begin position="106"/>
        <end position="139"/>
    </location>
</feature>
<comment type="similarity">
    <text evidence="1">Belongs to the prokaryotic/mitochondrial release factor family.</text>
</comment>
<dbReference type="PROSITE" id="PS00745">
    <property type="entry name" value="RF_PROK_I"/>
    <property type="match status" value="1"/>
</dbReference>
<feature type="domain" description="Prokaryotic-type class I peptide chain release factors" evidence="3">
    <location>
        <begin position="21"/>
        <end position="37"/>
    </location>
</feature>
<keyword evidence="4" id="KW-0378">Hydrolase</keyword>
<dbReference type="GO" id="GO:0004045">
    <property type="term" value="F:peptidyl-tRNA hydrolase activity"/>
    <property type="evidence" value="ECO:0007669"/>
    <property type="project" value="TreeGrafter"/>
</dbReference>
<evidence type="ECO:0000256" key="2">
    <source>
        <dbReference type="SAM" id="MobiDB-lite"/>
    </source>
</evidence>
<evidence type="ECO:0000256" key="1">
    <source>
        <dbReference type="ARBA" id="ARBA00010835"/>
    </source>
</evidence>
<evidence type="ECO:0000313" key="5">
    <source>
        <dbReference type="Proteomes" id="UP000216101"/>
    </source>
</evidence>
<dbReference type="InterPro" id="IPR045853">
    <property type="entry name" value="Pep_chain_release_fac_I_sf"/>
</dbReference>
<dbReference type="STRING" id="1209072.GCA_000766945_00362"/>
<dbReference type="RefSeq" id="WP_094985804.1">
    <property type="nucleotide sequence ID" value="NZ_NHNI01000002.1"/>
</dbReference>
<gene>
    <name evidence="4" type="ORF">CBP51_16730</name>
</gene>
<dbReference type="InterPro" id="IPR000352">
    <property type="entry name" value="Pep_chain_release_fac_I"/>
</dbReference>
<dbReference type="Proteomes" id="UP000216101">
    <property type="component" value="Unassembled WGS sequence"/>
</dbReference>
<comment type="caution">
    <text evidence="4">The sequence shown here is derived from an EMBL/GenBank/DDBJ whole genome shotgun (WGS) entry which is preliminary data.</text>
</comment>
<accession>A0A266Q5A7</accession>
<dbReference type="GO" id="GO:0043022">
    <property type="term" value="F:ribosome binding"/>
    <property type="evidence" value="ECO:0007669"/>
    <property type="project" value="TreeGrafter"/>
</dbReference>
<dbReference type="GO" id="GO:0072344">
    <property type="term" value="P:rescue of stalled ribosome"/>
    <property type="evidence" value="ECO:0007669"/>
    <property type="project" value="TreeGrafter"/>
</dbReference>
<dbReference type="PANTHER" id="PTHR47814">
    <property type="entry name" value="PEPTIDYL-TRNA HYDROLASE ARFB"/>
    <property type="match status" value="1"/>
</dbReference>
<reference evidence="5" key="1">
    <citation type="submission" date="2017-05" db="EMBL/GenBank/DDBJ databases">
        <authorList>
            <person name="Barney B.M."/>
        </authorList>
    </citation>
    <scope>NUCLEOTIDE SEQUENCE [LARGE SCALE GENOMIC DNA]</scope>
    <source>
        <strain evidence="5">PSBB022</strain>
    </source>
</reference>
<dbReference type="SUPFAM" id="SSF75620">
    <property type="entry name" value="Release factor"/>
    <property type="match status" value="1"/>
</dbReference>
<evidence type="ECO:0000313" key="4">
    <source>
        <dbReference type="EMBL" id="OZY84806.1"/>
    </source>
</evidence>
<name>A0A266Q5A7_9GAMM</name>
<dbReference type="AlphaFoldDB" id="A0A266Q5A7"/>